<evidence type="ECO:0000256" key="3">
    <source>
        <dbReference type="ARBA" id="ARBA00022958"/>
    </source>
</evidence>
<comment type="caution">
    <text evidence="9">The sequence shown here is derived from an EMBL/GenBank/DDBJ whole genome shotgun (WGS) entry which is preliminary data.</text>
</comment>
<dbReference type="NCBIfam" id="NF008854">
    <property type="entry name" value="PRK11892.1"/>
    <property type="match status" value="1"/>
</dbReference>
<evidence type="ECO:0000256" key="1">
    <source>
        <dbReference type="ARBA" id="ARBA00001964"/>
    </source>
</evidence>
<dbReference type="GO" id="GO:0006086">
    <property type="term" value="P:pyruvate decarboxylation to acetyl-CoA"/>
    <property type="evidence" value="ECO:0007669"/>
    <property type="project" value="InterPro"/>
</dbReference>
<dbReference type="SUPFAM" id="SSF52922">
    <property type="entry name" value="TK C-terminal domain-like"/>
    <property type="match status" value="1"/>
</dbReference>
<dbReference type="EMBL" id="JANCYW010000006">
    <property type="protein sequence ID" value="KAK4535853.1"/>
    <property type="molecule type" value="Genomic_DNA"/>
</dbReference>
<comment type="function">
    <text evidence="7">The pyruvate dehydrogenase complex catalyzes the overall conversion of pyruvate to acetyl-CoA and CO2.</text>
</comment>
<reference evidence="9 10" key="1">
    <citation type="submission" date="2022-07" db="EMBL/GenBank/DDBJ databases">
        <title>Genome-wide signatures of adaptation to extreme environments.</title>
        <authorList>
            <person name="Cho C.H."/>
            <person name="Yoon H.S."/>
        </authorList>
    </citation>
    <scope>NUCLEOTIDE SEQUENCE [LARGE SCALE GENOMIC DNA]</scope>
    <source>
        <strain evidence="9 10">DBV 063 E5</strain>
    </source>
</reference>
<dbReference type="InterPro" id="IPR027110">
    <property type="entry name" value="PDHB_mito-type"/>
</dbReference>
<keyword evidence="3" id="KW-0630">Potassium</keyword>
<dbReference type="Proteomes" id="UP001301350">
    <property type="component" value="Unassembled WGS sequence"/>
</dbReference>
<dbReference type="InterPro" id="IPR033248">
    <property type="entry name" value="Transketolase_C"/>
</dbReference>
<dbReference type="Pfam" id="PF02780">
    <property type="entry name" value="Transketolase_C"/>
    <property type="match status" value="1"/>
</dbReference>
<keyword evidence="6 7" id="KW-0670">Pyruvate</keyword>
<evidence type="ECO:0000256" key="6">
    <source>
        <dbReference type="ARBA" id="ARBA00023317"/>
    </source>
</evidence>
<dbReference type="InterPro" id="IPR005475">
    <property type="entry name" value="Transketolase-like_Pyr-bd"/>
</dbReference>
<dbReference type="Gene3D" id="3.40.50.920">
    <property type="match status" value="1"/>
</dbReference>
<organism evidence="9 10">
    <name type="scientific">Cyanidium caldarium</name>
    <name type="common">Red alga</name>
    <dbReference type="NCBI Taxonomy" id="2771"/>
    <lineage>
        <taxon>Eukaryota</taxon>
        <taxon>Rhodophyta</taxon>
        <taxon>Bangiophyceae</taxon>
        <taxon>Cyanidiales</taxon>
        <taxon>Cyanidiaceae</taxon>
        <taxon>Cyanidium</taxon>
    </lineage>
</organism>
<feature type="domain" description="Transketolase-like pyrimidine-binding" evidence="8">
    <location>
        <begin position="56"/>
        <end position="241"/>
    </location>
</feature>
<dbReference type="PANTHER" id="PTHR11624:SF96">
    <property type="entry name" value="PYRUVATE DEHYDROGENASE E1 COMPONENT SUBUNIT BETA, MITOCHONDRIAL"/>
    <property type="match status" value="1"/>
</dbReference>
<sequence>MALSHASKRLLQASTVRHAAASSPTLLQAATSALIRLPSHPPTRFRSSSAGGKPSVTVREALNTALDQAMERDPNVCILGEEVAQYQGAYKITKGLWEKYGTDRVVDTPITEQGFAGLGVGAAFASVGGDVPRGGRLRPVVEFMTWNFAMQAIDQIVNSAAKTRYMSAGKIQVPIVFRGPNGAAAGVAGQHSQDYAAWYSHVPGLKVLMPYDAEDAKGLLTAAILDDDPVCVLEDEIMYGQTFQVDRRVMEPGFTVPIGQAKVMRAGRDVTVVAIGRWVGVALRAAEALRADEGVDVEVVNLRTVRPMDETTILESVMRTHHCVTVEGGFPQSGVGAEICARIMESEAFDYLDAPCERITGADVVMPYAKNLEARALPSEDDVKRAVRRQLQRPGATDGKSAAAR</sequence>
<gene>
    <name evidence="9" type="ORF">CDCA_CDCA06G1878</name>
</gene>
<dbReference type="SUPFAM" id="SSF52518">
    <property type="entry name" value="Thiamin diphosphate-binding fold (THDP-binding)"/>
    <property type="match status" value="1"/>
</dbReference>
<dbReference type="Pfam" id="PF02779">
    <property type="entry name" value="Transket_pyr"/>
    <property type="match status" value="1"/>
</dbReference>
<name>A0AAV9IUV7_CYACA</name>
<protein>
    <recommendedName>
        <fullName evidence="7">Pyruvate dehydrogenase E1 component subunit beta</fullName>
        <ecNumber evidence="7">1.2.4.1</ecNumber>
    </recommendedName>
</protein>
<evidence type="ECO:0000313" key="10">
    <source>
        <dbReference type="Proteomes" id="UP001301350"/>
    </source>
</evidence>
<evidence type="ECO:0000256" key="4">
    <source>
        <dbReference type="ARBA" id="ARBA00023002"/>
    </source>
</evidence>
<proteinExistence type="predicted"/>
<dbReference type="CDD" id="cd07036">
    <property type="entry name" value="TPP_PYR_E1-PDHc-beta_like"/>
    <property type="match status" value="1"/>
</dbReference>
<evidence type="ECO:0000256" key="5">
    <source>
        <dbReference type="ARBA" id="ARBA00023052"/>
    </source>
</evidence>
<evidence type="ECO:0000256" key="2">
    <source>
        <dbReference type="ARBA" id="ARBA00022723"/>
    </source>
</evidence>
<dbReference type="GO" id="GO:0004739">
    <property type="term" value="F:pyruvate dehydrogenase (acetyl-transferring) activity"/>
    <property type="evidence" value="ECO:0007669"/>
    <property type="project" value="UniProtKB-UniRule"/>
</dbReference>
<dbReference type="EC" id="1.2.4.1" evidence="7"/>
<dbReference type="NCBIfam" id="NF006667">
    <property type="entry name" value="PRK09212.1"/>
    <property type="match status" value="1"/>
</dbReference>
<comment type="catalytic activity">
    <reaction evidence="7">
        <text>N(6)-[(R)-lipoyl]-L-lysyl-[protein] + pyruvate + H(+) = N(6)-[(R)-S(8)-acetyldihydrolipoyl]-L-lysyl-[protein] + CO2</text>
        <dbReference type="Rhea" id="RHEA:19189"/>
        <dbReference type="Rhea" id="RHEA-COMP:10474"/>
        <dbReference type="Rhea" id="RHEA-COMP:10478"/>
        <dbReference type="ChEBI" id="CHEBI:15361"/>
        <dbReference type="ChEBI" id="CHEBI:15378"/>
        <dbReference type="ChEBI" id="CHEBI:16526"/>
        <dbReference type="ChEBI" id="CHEBI:83099"/>
        <dbReference type="ChEBI" id="CHEBI:83111"/>
        <dbReference type="EC" id="1.2.4.1"/>
    </reaction>
</comment>
<keyword evidence="10" id="KW-1185">Reference proteome</keyword>
<dbReference type="InterPro" id="IPR029061">
    <property type="entry name" value="THDP-binding"/>
</dbReference>
<keyword evidence="4 7" id="KW-0560">Oxidoreductase</keyword>
<dbReference type="FunFam" id="3.40.50.970:FF:000001">
    <property type="entry name" value="Pyruvate dehydrogenase E1 beta subunit"/>
    <property type="match status" value="1"/>
</dbReference>
<comment type="cofactor">
    <cofactor evidence="1 7">
        <name>thiamine diphosphate</name>
        <dbReference type="ChEBI" id="CHEBI:58937"/>
    </cofactor>
</comment>
<dbReference type="Gene3D" id="3.40.50.970">
    <property type="match status" value="1"/>
</dbReference>
<accession>A0AAV9IUV7</accession>
<evidence type="ECO:0000259" key="8">
    <source>
        <dbReference type="SMART" id="SM00861"/>
    </source>
</evidence>
<keyword evidence="5 7" id="KW-0786">Thiamine pyrophosphate</keyword>
<dbReference type="GO" id="GO:0046872">
    <property type="term" value="F:metal ion binding"/>
    <property type="evidence" value="ECO:0007669"/>
    <property type="project" value="UniProtKB-KW"/>
</dbReference>
<dbReference type="SMART" id="SM00861">
    <property type="entry name" value="Transket_pyr"/>
    <property type="match status" value="1"/>
</dbReference>
<keyword evidence="2" id="KW-0479">Metal-binding</keyword>
<dbReference type="InterPro" id="IPR009014">
    <property type="entry name" value="Transketo_C/PFOR_II"/>
</dbReference>
<dbReference type="PANTHER" id="PTHR11624">
    <property type="entry name" value="DEHYDROGENASE RELATED"/>
    <property type="match status" value="1"/>
</dbReference>
<evidence type="ECO:0000313" key="9">
    <source>
        <dbReference type="EMBL" id="KAK4535853.1"/>
    </source>
</evidence>
<dbReference type="AlphaFoldDB" id="A0AAV9IUV7"/>
<dbReference type="FunFam" id="3.40.50.920:FF:000001">
    <property type="entry name" value="Pyruvate dehydrogenase E1 beta subunit"/>
    <property type="match status" value="1"/>
</dbReference>
<evidence type="ECO:0000256" key="7">
    <source>
        <dbReference type="RuleBase" id="RU364074"/>
    </source>
</evidence>